<dbReference type="PANTHER" id="PTHR23405:SF5">
    <property type="entry name" value="THO COMPLEX SUBUNIT 7 HOMOLOG"/>
    <property type="match status" value="1"/>
</dbReference>
<feature type="region of interest" description="Disordered" evidence="6">
    <location>
        <begin position="59"/>
        <end position="163"/>
    </location>
</feature>
<protein>
    <submittedName>
        <fullName evidence="7">THO complex subunit 7B-like</fullName>
    </submittedName>
</protein>
<evidence type="ECO:0000256" key="2">
    <source>
        <dbReference type="ARBA" id="ARBA00006482"/>
    </source>
</evidence>
<evidence type="ECO:0000313" key="7">
    <source>
        <dbReference type="EMBL" id="RLN40427.1"/>
    </source>
</evidence>
<accession>A0A3L6TJI8</accession>
<proteinExistence type="inferred from homology"/>
<dbReference type="EMBL" id="PQIB02000001">
    <property type="protein sequence ID" value="RLN40427.1"/>
    <property type="molecule type" value="Genomic_DNA"/>
</dbReference>
<feature type="coiled-coil region" evidence="5">
    <location>
        <begin position="275"/>
        <end position="349"/>
    </location>
</feature>
<evidence type="ECO:0000256" key="6">
    <source>
        <dbReference type="SAM" id="MobiDB-lite"/>
    </source>
</evidence>
<dbReference type="AlphaFoldDB" id="A0A3L6TJI8"/>
<evidence type="ECO:0000256" key="1">
    <source>
        <dbReference type="ARBA" id="ARBA00004123"/>
    </source>
</evidence>
<dbReference type="GO" id="GO:0000445">
    <property type="term" value="C:THO complex part of transcription export complex"/>
    <property type="evidence" value="ECO:0007669"/>
    <property type="project" value="InterPro"/>
</dbReference>
<evidence type="ECO:0000313" key="8">
    <source>
        <dbReference type="Proteomes" id="UP000275267"/>
    </source>
</evidence>
<dbReference type="STRING" id="4540.A0A3L6TJI8"/>
<organism evidence="7 8">
    <name type="scientific">Panicum miliaceum</name>
    <name type="common">Proso millet</name>
    <name type="synonym">Broomcorn millet</name>
    <dbReference type="NCBI Taxonomy" id="4540"/>
    <lineage>
        <taxon>Eukaryota</taxon>
        <taxon>Viridiplantae</taxon>
        <taxon>Streptophyta</taxon>
        <taxon>Embryophyta</taxon>
        <taxon>Tracheophyta</taxon>
        <taxon>Spermatophyta</taxon>
        <taxon>Magnoliopsida</taxon>
        <taxon>Liliopsida</taxon>
        <taxon>Poales</taxon>
        <taxon>Poaceae</taxon>
        <taxon>PACMAD clade</taxon>
        <taxon>Panicoideae</taxon>
        <taxon>Panicodae</taxon>
        <taxon>Paniceae</taxon>
        <taxon>Panicinae</taxon>
        <taxon>Panicum</taxon>
        <taxon>Panicum sect. Panicum</taxon>
    </lineage>
</organism>
<keyword evidence="4" id="KW-0539">Nucleus</keyword>
<gene>
    <name evidence="7" type="ORF">C2845_PM01G17450</name>
</gene>
<sequence length="407" mass="45785">MPQVAAKLGETVDEAEAAMDFAQQLWREVVDEADMGVGHRLRLEVAPNGGDARRCNGVRARKESQNQSQASHSNLPALSKGFGPRRPLLPPHRRFGGGRSCLTSPDLRQIERDKPETLPSLLRRPHRATRTSPELTHLVRDEPAALPSAAAPRHHQRSARRELTPSGLCGRKLAGRGEEMSAHYAFGPQDDDAIIKHRLLTRTTTTRGEPPLKKLQKKFMSFATEIEKDADNISDCERLYKAFLQEINTFELPLLKSKAVVDANIREKESFNELQVEIERQILQAQTDIEDLKKQLEQSKIERQHKEECEAIRKLVSLQPPRSETEKLIADLEKEIADLEAENVACVRTLELRKKQFALLLHVVDELQISIEDEQKSIAYELRAIAEEQKMSIEEGSGGASDAMAVD</sequence>
<keyword evidence="3 5" id="KW-0175">Coiled coil</keyword>
<evidence type="ECO:0000256" key="5">
    <source>
        <dbReference type="SAM" id="Coils"/>
    </source>
</evidence>
<evidence type="ECO:0000256" key="3">
    <source>
        <dbReference type="ARBA" id="ARBA00023054"/>
    </source>
</evidence>
<name>A0A3L6TJI8_PANMI</name>
<comment type="subcellular location">
    <subcellularLocation>
        <location evidence="1">Nucleus</location>
    </subcellularLocation>
</comment>
<evidence type="ECO:0000256" key="4">
    <source>
        <dbReference type="ARBA" id="ARBA00023242"/>
    </source>
</evidence>
<comment type="similarity">
    <text evidence="2">Belongs to the THOC7 family.</text>
</comment>
<dbReference type="GO" id="GO:0006397">
    <property type="term" value="P:mRNA processing"/>
    <property type="evidence" value="ECO:0007669"/>
    <property type="project" value="InterPro"/>
</dbReference>
<dbReference type="Pfam" id="PF05615">
    <property type="entry name" value="THOC7"/>
    <property type="match status" value="1"/>
</dbReference>
<keyword evidence="8" id="KW-1185">Reference proteome</keyword>
<dbReference type="GO" id="GO:0006406">
    <property type="term" value="P:mRNA export from nucleus"/>
    <property type="evidence" value="ECO:0007669"/>
    <property type="project" value="TreeGrafter"/>
</dbReference>
<dbReference type="OrthoDB" id="205166at2759"/>
<reference evidence="8" key="1">
    <citation type="journal article" date="2019" name="Nat. Commun.">
        <title>The genome of broomcorn millet.</title>
        <authorList>
            <person name="Zou C."/>
            <person name="Miki D."/>
            <person name="Li D."/>
            <person name="Tang Q."/>
            <person name="Xiao L."/>
            <person name="Rajput S."/>
            <person name="Deng P."/>
            <person name="Jia W."/>
            <person name="Huang R."/>
            <person name="Zhang M."/>
            <person name="Sun Y."/>
            <person name="Hu J."/>
            <person name="Fu X."/>
            <person name="Schnable P.S."/>
            <person name="Li F."/>
            <person name="Zhang H."/>
            <person name="Feng B."/>
            <person name="Zhu X."/>
            <person name="Liu R."/>
            <person name="Schnable J.C."/>
            <person name="Zhu J.-K."/>
            <person name="Zhang H."/>
        </authorList>
    </citation>
    <scope>NUCLEOTIDE SEQUENCE [LARGE SCALE GENOMIC DNA]</scope>
</reference>
<dbReference type="Proteomes" id="UP000275267">
    <property type="component" value="Unassembled WGS sequence"/>
</dbReference>
<feature type="compositionally biased region" description="Polar residues" evidence="6">
    <location>
        <begin position="65"/>
        <end position="76"/>
    </location>
</feature>
<comment type="caution">
    <text evidence="7">The sequence shown here is derived from an EMBL/GenBank/DDBJ whole genome shotgun (WGS) entry which is preliminary data.</text>
</comment>
<dbReference type="InterPro" id="IPR008501">
    <property type="entry name" value="THOC7/Mft1"/>
</dbReference>
<dbReference type="PANTHER" id="PTHR23405">
    <property type="entry name" value="MAINTENANCE OF KILLER 16 MAK16 PROTEIN-RELATED"/>
    <property type="match status" value="1"/>
</dbReference>